<dbReference type="AlphaFoldDB" id="E0XQJ7"/>
<evidence type="ECO:0000313" key="1">
    <source>
        <dbReference type="EMBL" id="ADI16688.1"/>
    </source>
</evidence>
<protein>
    <submittedName>
        <fullName evidence="1">Uncharacterized protein</fullName>
    </submittedName>
</protein>
<sequence>MTNAVANLCLNDEVDFNVTIPLAETEFFRLVKTEESLEEASDARSKVLFLRRY</sequence>
<proteinExistence type="predicted"/>
<reference evidence="1" key="1">
    <citation type="journal article" date="2011" name="Environ. Microbiol.">
        <title>Time-series analyses of Monterey Bay coastal microbial picoplankton using a 'genome proxy' microarray.</title>
        <authorList>
            <person name="Rich V.I."/>
            <person name="Pham V.D."/>
            <person name="Eppley J."/>
            <person name="Shi Y."/>
            <person name="DeLong E.F."/>
        </authorList>
    </citation>
    <scope>NUCLEOTIDE SEQUENCE</scope>
</reference>
<organism evidence="1">
    <name type="scientific">uncultured gamma proteobacterium HF0010_05D02</name>
    <dbReference type="NCBI Taxonomy" id="710978"/>
    <lineage>
        <taxon>Bacteria</taxon>
        <taxon>Pseudomonadati</taxon>
        <taxon>Pseudomonadota</taxon>
        <taxon>Gammaproteobacteria</taxon>
        <taxon>environmental samples</taxon>
    </lineage>
</organism>
<name>E0XQJ7_9GAMM</name>
<dbReference type="EMBL" id="GU474844">
    <property type="protein sequence ID" value="ADI16688.1"/>
    <property type="molecule type" value="Genomic_DNA"/>
</dbReference>
<accession>E0XQJ7</accession>